<protein>
    <recommendedName>
        <fullName evidence="2">CCR4-NOT transcription complex subunit 10</fullName>
    </recommendedName>
</protein>
<dbReference type="GO" id="GO:0031047">
    <property type="term" value="P:regulatory ncRNA-mediated gene silencing"/>
    <property type="evidence" value="ECO:0007669"/>
    <property type="project" value="UniProtKB-UniRule"/>
</dbReference>
<evidence type="ECO:0000256" key="1">
    <source>
        <dbReference type="ARBA" id="ARBA00010080"/>
    </source>
</evidence>
<feature type="region of interest" description="Disordered" evidence="3">
    <location>
        <begin position="466"/>
        <end position="486"/>
    </location>
</feature>
<comment type="caution">
    <text evidence="4">The sequence shown here is derived from an EMBL/GenBank/DDBJ whole genome shotgun (WGS) entry which is preliminary data.</text>
</comment>
<gene>
    <name evidence="4" type="ORF">ACAOBT_LOCUS9337</name>
</gene>
<dbReference type="EMBL" id="CAKOFQ010006783">
    <property type="protein sequence ID" value="CAH1971239.1"/>
    <property type="molecule type" value="Genomic_DNA"/>
</dbReference>
<evidence type="ECO:0000313" key="4">
    <source>
        <dbReference type="EMBL" id="CAH1971239.1"/>
    </source>
</evidence>
<keyword evidence="2" id="KW-0804">Transcription</keyword>
<keyword evidence="2" id="KW-0810">Translation regulation</keyword>
<dbReference type="SUPFAM" id="SSF48452">
    <property type="entry name" value="TPR-like"/>
    <property type="match status" value="2"/>
</dbReference>
<dbReference type="OrthoDB" id="25157at2759"/>
<organism evidence="4 5">
    <name type="scientific">Acanthoscelides obtectus</name>
    <name type="common">Bean weevil</name>
    <name type="synonym">Bruchus obtectus</name>
    <dbReference type="NCBI Taxonomy" id="200917"/>
    <lineage>
        <taxon>Eukaryota</taxon>
        <taxon>Metazoa</taxon>
        <taxon>Ecdysozoa</taxon>
        <taxon>Arthropoda</taxon>
        <taxon>Hexapoda</taxon>
        <taxon>Insecta</taxon>
        <taxon>Pterygota</taxon>
        <taxon>Neoptera</taxon>
        <taxon>Endopterygota</taxon>
        <taxon>Coleoptera</taxon>
        <taxon>Polyphaga</taxon>
        <taxon>Cucujiformia</taxon>
        <taxon>Chrysomeloidea</taxon>
        <taxon>Chrysomelidae</taxon>
        <taxon>Bruchinae</taxon>
        <taxon>Bruchini</taxon>
        <taxon>Acanthoscelides</taxon>
    </lineage>
</organism>
<dbReference type="GO" id="GO:0030014">
    <property type="term" value="C:CCR4-NOT complex"/>
    <property type="evidence" value="ECO:0007669"/>
    <property type="project" value="UniProtKB-UniRule"/>
</dbReference>
<evidence type="ECO:0000256" key="3">
    <source>
        <dbReference type="SAM" id="MobiDB-lite"/>
    </source>
</evidence>
<dbReference type="PANTHER" id="PTHR12979">
    <property type="entry name" value="CCR4-NOT TRANSCRIPTION COMPLEX SUBUNIT 10"/>
    <property type="match status" value="1"/>
</dbReference>
<keyword evidence="5" id="KW-1185">Reference proteome</keyword>
<dbReference type="GO" id="GO:0005634">
    <property type="term" value="C:nucleus"/>
    <property type="evidence" value="ECO:0007669"/>
    <property type="project" value="UniProtKB-SubCell"/>
</dbReference>
<comment type="similarity">
    <text evidence="1 2">Belongs to the CNOT10 family.</text>
</comment>
<comment type="subcellular location">
    <subcellularLocation>
        <location evidence="2">Cytoplasm</location>
    </subcellularLocation>
    <subcellularLocation>
        <location evidence="2">Nucleus</location>
    </subcellularLocation>
</comment>
<keyword evidence="2" id="KW-0943">RNA-mediated gene silencing</keyword>
<dbReference type="Gene3D" id="1.25.40.10">
    <property type="entry name" value="Tetratricopeptide repeat domain"/>
    <property type="match status" value="1"/>
</dbReference>
<reference evidence="4" key="1">
    <citation type="submission" date="2022-03" db="EMBL/GenBank/DDBJ databases">
        <authorList>
            <person name="Sayadi A."/>
        </authorList>
    </citation>
    <scope>NUCLEOTIDE SEQUENCE</scope>
</reference>
<dbReference type="Proteomes" id="UP001152888">
    <property type="component" value="Unassembled WGS sequence"/>
</dbReference>
<dbReference type="InterPro" id="IPR039740">
    <property type="entry name" value="CNOT10"/>
</dbReference>
<feature type="compositionally biased region" description="Pro residues" evidence="3">
    <location>
        <begin position="467"/>
        <end position="478"/>
    </location>
</feature>
<keyword evidence="2" id="KW-0539">Nucleus</keyword>
<comment type="function">
    <text evidence="2">Component of the CCR4-NOT complex which is one of the major cellular mRNA deadenylases and is linked to various cellular processes including bulk mRNA degradation, miRNA-mediated repression, translational repression during translational initiation and general transcription regulation.</text>
</comment>
<sequence length="684" mass="77335">MADKAEKDQEKPPEIVSDQEKDLAQNALAEFKKKNYAACLQCINKLENRSNDLRVAHNKAVAEFFKSDCKKTEQFQKNLTAICNQFLVRAEKLDDVEHSIIQFNQAVILYHQKQYTAAQRIMDRVCKFIEPMEESLAKQVSLLAIELQLCFREPEKALTLINYLENNLMYGGSIPLKSFDKAGKEKKVQLPPPKPLSEEFEKKLLRYKLRCYIINHSLNTAFKEVQVLMKDKSNIDALFLAANIEYLKGNVRESMKILSSIPNDALRFSDCGESSTIMFYNNMGVIHHAIGKPNLACHYFQMALKEDINLCQSNSKKGNEEKPLHMLGGSRYHELMYNLGISLLHAHKPVQAFDCLIVAVRRYHRNSRLWMRIAECCIMVHKESNEVDFEKQKNLIVDIVGTKDKQKVILTTNLSSDKKYSSESQSYAVPVPSLEFASLCLRNALLLVPPSSDSASTPDPLFLIPGVTPPAPPPPPSASPSNPLDGREVTQLRNAILIAAAYVSLCLGDYVIALEHAQEVLDGESASDVHRLLAHLYAAEALILMDKITDAIEHLNPENIKSLSFDLPSTLDKSEKVQLRTNPPPKWFPNNLTSAHVVMQYNMAVAKTIRGQLDQASAILKQIWQQRSSVCRVPSHIVMLFIYIELQLGLIDFQVINFFLLTGHTDVAKNLIRQYSVQQQRLTS</sequence>
<keyword evidence="2" id="KW-0963">Cytoplasm</keyword>
<dbReference type="AlphaFoldDB" id="A0A9P0P503"/>
<dbReference type="InterPro" id="IPR011990">
    <property type="entry name" value="TPR-like_helical_dom_sf"/>
</dbReference>
<evidence type="ECO:0000313" key="5">
    <source>
        <dbReference type="Proteomes" id="UP001152888"/>
    </source>
</evidence>
<proteinExistence type="inferred from homology"/>
<dbReference type="GO" id="GO:0005737">
    <property type="term" value="C:cytoplasm"/>
    <property type="evidence" value="ECO:0007669"/>
    <property type="project" value="UniProtKB-SubCell"/>
</dbReference>
<feature type="region of interest" description="Disordered" evidence="3">
    <location>
        <begin position="1"/>
        <end position="20"/>
    </location>
</feature>
<dbReference type="GO" id="GO:0006402">
    <property type="term" value="P:mRNA catabolic process"/>
    <property type="evidence" value="ECO:0007669"/>
    <property type="project" value="TreeGrafter"/>
</dbReference>
<evidence type="ECO:0000256" key="2">
    <source>
        <dbReference type="RuleBase" id="RU367083"/>
    </source>
</evidence>
<accession>A0A9P0P503</accession>
<dbReference type="GO" id="GO:0017148">
    <property type="term" value="P:negative regulation of translation"/>
    <property type="evidence" value="ECO:0007669"/>
    <property type="project" value="TreeGrafter"/>
</dbReference>
<dbReference type="PANTHER" id="PTHR12979:SF5">
    <property type="entry name" value="CCR4-NOT TRANSCRIPTION COMPLEX SUBUNIT 10"/>
    <property type="match status" value="1"/>
</dbReference>
<keyword evidence="2" id="KW-0805">Transcription regulation</keyword>
<name>A0A9P0P503_ACAOB</name>